<evidence type="ECO:0000313" key="9">
    <source>
        <dbReference type="Proteomes" id="UP000003937"/>
    </source>
</evidence>
<feature type="active site" description="Proton donor" evidence="6">
    <location>
        <position position="197"/>
    </location>
</feature>
<sequence length="233" mass="25428">MKIGITGAMEQEIAFLRDQMTNITLLEKAGYKIYRGYLHGIEITLIKLGIGKVSAAIGTTLLLDNFKSELIINTGTAGGLLSSLKIGDIIVPNKMRYHDVDMTAFSYKPGQVADCPQSFYADVSLVALVEEIADQLGIHVISGLIVSGDIFIKDAQKLSHILKTFPDAIAVEMEATAIAQVCYKFKTPFVIVRAISDMADIKAHLRFNESLNIVAKTASKITESVIQTIARHL</sequence>
<dbReference type="NCBIfam" id="NF004079">
    <property type="entry name" value="PRK05584.1"/>
    <property type="match status" value="1"/>
</dbReference>
<proteinExistence type="inferred from homology"/>
<dbReference type="FunFam" id="3.40.50.1580:FF:000001">
    <property type="entry name" value="MTA/SAH nucleosidase family protein"/>
    <property type="match status" value="1"/>
</dbReference>
<dbReference type="KEGG" id="sehc:A35E_00581"/>
<dbReference type="PATRIC" id="fig|134287.3.peg.552"/>
<feature type="binding site" evidence="6">
    <location>
        <position position="78"/>
    </location>
    <ligand>
        <name>substrate</name>
    </ligand>
</feature>
<accession>J7GWM8</accession>
<dbReference type="Gene3D" id="3.40.50.1580">
    <property type="entry name" value="Nucleoside phosphorylase domain"/>
    <property type="match status" value="1"/>
</dbReference>
<dbReference type="STRING" id="134287.A35E_00581"/>
<organism evidence="8 9">
    <name type="scientific">secondary endosymbiont of Heteropsylla cubana</name>
    <dbReference type="NCBI Taxonomy" id="134287"/>
    <lineage>
        <taxon>Bacteria</taxon>
        <taxon>Pseudomonadati</taxon>
        <taxon>Pseudomonadota</taxon>
        <taxon>Gammaproteobacteria</taxon>
        <taxon>Enterobacterales</taxon>
        <taxon>Enterobacteriaceae</taxon>
        <taxon>aphid secondary symbionts</taxon>
    </lineage>
</organism>
<evidence type="ECO:0000256" key="4">
    <source>
        <dbReference type="ARBA" id="ARBA00023167"/>
    </source>
</evidence>
<dbReference type="GO" id="GO:0008930">
    <property type="term" value="F:methylthioadenosine nucleosidase activity"/>
    <property type="evidence" value="ECO:0007669"/>
    <property type="project" value="UniProtKB-UniRule"/>
</dbReference>
<evidence type="ECO:0000256" key="2">
    <source>
        <dbReference type="ARBA" id="ARBA00022605"/>
    </source>
</evidence>
<dbReference type="HAMAP" id="MF_01684">
    <property type="entry name" value="Salvage_MtnN"/>
    <property type="match status" value="1"/>
</dbReference>
<dbReference type="EC" id="3.2.2.9" evidence="6"/>
<feature type="binding site" evidence="6">
    <location>
        <begin position="173"/>
        <end position="174"/>
    </location>
    <ligand>
        <name>substrate</name>
    </ligand>
</feature>
<comment type="similarity">
    <text evidence="6">Belongs to the PNP/UDP phosphorylase family. MtnN subfamily.</text>
</comment>
<dbReference type="OrthoDB" id="9792278at2"/>
<evidence type="ECO:0000256" key="3">
    <source>
        <dbReference type="ARBA" id="ARBA00022801"/>
    </source>
</evidence>
<dbReference type="GO" id="GO:0019509">
    <property type="term" value="P:L-methionine salvage from methylthioadenosine"/>
    <property type="evidence" value="ECO:0007669"/>
    <property type="project" value="UniProtKB-UniRule"/>
</dbReference>
<name>J7GWM8_9ENTR</name>
<dbReference type="InterPro" id="IPR010049">
    <property type="entry name" value="MTA_SAH_Nsdase"/>
</dbReference>
<dbReference type="UniPathway" id="UPA00904">
    <property type="reaction ID" value="UER00871"/>
</dbReference>
<dbReference type="PANTHER" id="PTHR46832">
    <property type="entry name" value="5'-METHYLTHIOADENOSINE/S-ADENOSYLHOMOCYSTEINE NUCLEOSIDASE"/>
    <property type="match status" value="1"/>
</dbReference>
<comment type="function">
    <text evidence="6">Catalyzes the irreversible cleavage of the glycosidic bond in both 5'-methylthioadenosine (MTA) and S-adenosylhomocysteine (SAH/AdoHcy) to adenine and the corresponding thioribose, 5'-methylthioribose and S-ribosylhomocysteine, respectively. Also cleaves 5'-deoxyadenosine, a toxic by-product of radical S-adenosylmethionine (SAM) enzymes, into 5-deoxyribose and adenine. Thus, is required for in vivo function of the radical SAM enzymes biotin synthase and lipoic acid synthase, that are inhibited by 5'-deoxyadenosine accumulation.</text>
</comment>
<reference evidence="8 9" key="1">
    <citation type="journal article" date="2012" name="Mol. Biol. Evol.">
        <title>Genome reduction and co-evolution between the primary and secondary bacterial symbionts of psyllids.</title>
        <authorList>
            <person name="Sloan D.B."/>
            <person name="Moran N.A."/>
        </authorList>
    </citation>
    <scope>NUCLEOTIDE SEQUENCE [LARGE SCALE GENOMIC DNA]</scope>
    <source>
        <strain evidence="8">Hcub_S</strain>
    </source>
</reference>
<comment type="pathway">
    <text evidence="1 6">Amino-acid biosynthesis; L-methionine biosynthesis via salvage pathway; S-methyl-5-thio-alpha-D-ribose 1-phosphate from S-methyl-5'-thioadenosine (hydrolase route): step 1/2.</text>
</comment>
<comment type="catalytic activity">
    <reaction evidence="5">
        <text>5'-deoxyadenosine + H2O = 5-deoxy-D-ribose + adenine</text>
        <dbReference type="Rhea" id="RHEA:29859"/>
        <dbReference type="ChEBI" id="CHEBI:15377"/>
        <dbReference type="ChEBI" id="CHEBI:16708"/>
        <dbReference type="ChEBI" id="CHEBI:17319"/>
        <dbReference type="ChEBI" id="CHEBI:149540"/>
        <dbReference type="EC" id="3.2.2.9"/>
    </reaction>
    <physiologicalReaction direction="left-to-right" evidence="5">
        <dbReference type="Rhea" id="RHEA:29860"/>
    </physiologicalReaction>
</comment>
<keyword evidence="9" id="KW-1185">Reference proteome</keyword>
<feature type="active site" description="Proton acceptor" evidence="6">
    <location>
        <position position="12"/>
    </location>
</feature>
<dbReference type="EMBL" id="CP003547">
    <property type="protein sequence ID" value="AFP85866.1"/>
    <property type="molecule type" value="Genomic_DNA"/>
</dbReference>
<gene>
    <name evidence="6" type="primary">mtnN</name>
    <name evidence="8" type="ORF">A35E_00581</name>
</gene>
<dbReference type="GO" id="GO:0019284">
    <property type="term" value="P:L-methionine salvage from S-adenosylmethionine"/>
    <property type="evidence" value="ECO:0007669"/>
    <property type="project" value="TreeGrafter"/>
</dbReference>
<comment type="catalytic activity">
    <reaction evidence="6">
        <text>S-methyl-5'-thioadenosine + H2O = 5-(methylsulfanyl)-D-ribose + adenine</text>
        <dbReference type="Rhea" id="RHEA:13617"/>
        <dbReference type="ChEBI" id="CHEBI:15377"/>
        <dbReference type="ChEBI" id="CHEBI:16708"/>
        <dbReference type="ChEBI" id="CHEBI:17509"/>
        <dbReference type="ChEBI" id="CHEBI:78440"/>
        <dbReference type="EC" id="3.2.2.9"/>
    </reaction>
</comment>
<keyword evidence="3 6" id="KW-0378">Hydrolase</keyword>
<feature type="binding site" evidence="6">
    <location>
        <position position="152"/>
    </location>
    <ligand>
        <name>substrate</name>
    </ligand>
</feature>
<dbReference type="AlphaFoldDB" id="J7GWM8"/>
<evidence type="ECO:0000256" key="6">
    <source>
        <dbReference type="HAMAP-Rule" id="MF_01684"/>
    </source>
</evidence>
<dbReference type="GO" id="GO:0008782">
    <property type="term" value="F:adenosylhomocysteine nucleosidase activity"/>
    <property type="evidence" value="ECO:0007669"/>
    <property type="project" value="UniProtKB-UniRule"/>
</dbReference>
<dbReference type="Proteomes" id="UP000003937">
    <property type="component" value="Chromosome"/>
</dbReference>
<dbReference type="CDD" id="cd09008">
    <property type="entry name" value="MTAN"/>
    <property type="match status" value="1"/>
</dbReference>
<dbReference type="HOGENOM" id="CLU_031248_2_2_6"/>
<keyword evidence="4 6" id="KW-0486">Methionine biosynthesis</keyword>
<dbReference type="Pfam" id="PF01048">
    <property type="entry name" value="PNP_UDP_1"/>
    <property type="match status" value="1"/>
</dbReference>
<dbReference type="GO" id="GO:0005829">
    <property type="term" value="C:cytosol"/>
    <property type="evidence" value="ECO:0007669"/>
    <property type="project" value="TreeGrafter"/>
</dbReference>
<dbReference type="InterPro" id="IPR035994">
    <property type="entry name" value="Nucleoside_phosphorylase_sf"/>
</dbReference>
<protein>
    <recommendedName>
        <fullName evidence="6">5'-methylthioadenosine/S-adenosylhomocysteine nucleosidase</fullName>
        <shortName evidence="6">MTA/SAH nucleosidase</shortName>
        <shortName evidence="6">MTAN</shortName>
        <ecNumber evidence="6">3.2.2.9</ecNumber>
    </recommendedName>
    <alternativeName>
        <fullName evidence="6">5'-deoxyadenosine nucleosidase</fullName>
        <shortName evidence="6">DOA nucleosidase</shortName>
        <shortName evidence="6">dAdo nucleosidase</shortName>
    </alternativeName>
    <alternativeName>
        <fullName evidence="6">5'-methylthioadenosine nucleosidase</fullName>
        <shortName evidence="6">MTA nucleosidase</shortName>
    </alternativeName>
    <alternativeName>
        <fullName evidence="6">S-adenosylhomocysteine nucleosidase</fullName>
        <shortName evidence="6">AdoHcy nucleosidase</shortName>
        <shortName evidence="6">SAH nucleosidase</shortName>
        <shortName evidence="6">SRH nucleosidase</shortName>
    </alternativeName>
</protein>
<evidence type="ECO:0000256" key="1">
    <source>
        <dbReference type="ARBA" id="ARBA00004945"/>
    </source>
</evidence>
<evidence type="ECO:0000256" key="5">
    <source>
        <dbReference type="ARBA" id="ARBA00050313"/>
    </source>
</evidence>
<feature type="domain" description="Nucleoside phosphorylase" evidence="7">
    <location>
        <begin position="2"/>
        <end position="226"/>
    </location>
</feature>
<dbReference type="SUPFAM" id="SSF53167">
    <property type="entry name" value="Purine and uridine phosphorylases"/>
    <property type="match status" value="1"/>
</dbReference>
<keyword evidence="2 6" id="KW-0028">Amino-acid biosynthesis</keyword>
<dbReference type="PANTHER" id="PTHR46832:SF1">
    <property type="entry name" value="5'-METHYLTHIOADENOSINE_S-ADENOSYLHOMOCYSTEINE NUCLEOSIDASE"/>
    <property type="match status" value="1"/>
</dbReference>
<comment type="subunit">
    <text evidence="6">Homodimer.</text>
</comment>
<dbReference type="RefSeq" id="WP_014889163.1">
    <property type="nucleotide sequence ID" value="NC_018420.1"/>
</dbReference>
<dbReference type="NCBIfam" id="TIGR01704">
    <property type="entry name" value="MTA_SAH-Nsdase"/>
    <property type="match status" value="1"/>
</dbReference>
<evidence type="ECO:0000259" key="7">
    <source>
        <dbReference type="Pfam" id="PF01048"/>
    </source>
</evidence>
<comment type="catalytic activity">
    <reaction evidence="6">
        <text>S-adenosyl-L-homocysteine + H2O = S-(5-deoxy-D-ribos-5-yl)-L-homocysteine + adenine</text>
        <dbReference type="Rhea" id="RHEA:17805"/>
        <dbReference type="ChEBI" id="CHEBI:15377"/>
        <dbReference type="ChEBI" id="CHEBI:16708"/>
        <dbReference type="ChEBI" id="CHEBI:57856"/>
        <dbReference type="ChEBI" id="CHEBI:58195"/>
        <dbReference type="EC" id="3.2.2.9"/>
    </reaction>
</comment>
<evidence type="ECO:0000313" key="8">
    <source>
        <dbReference type="EMBL" id="AFP85866.1"/>
    </source>
</evidence>
<dbReference type="GO" id="GO:0046124">
    <property type="term" value="P:purine deoxyribonucleoside catabolic process"/>
    <property type="evidence" value="ECO:0007669"/>
    <property type="project" value="UniProtKB-UniRule"/>
</dbReference>
<dbReference type="InterPro" id="IPR000845">
    <property type="entry name" value="Nucleoside_phosphorylase_d"/>
</dbReference>